<dbReference type="Proteomes" id="UP001432128">
    <property type="component" value="Chromosome"/>
</dbReference>
<accession>A0AAU4JZK7</accession>
<dbReference type="KEGG" id="whr:OG579_16080"/>
<reference evidence="1 2" key="1">
    <citation type="submission" date="2022-10" db="EMBL/GenBank/DDBJ databases">
        <title>The complete genomes of actinobacterial strains from the NBC collection.</title>
        <authorList>
            <person name="Joergensen T.S."/>
            <person name="Alvarez Arevalo M."/>
            <person name="Sterndorff E.B."/>
            <person name="Faurdal D."/>
            <person name="Vuksanovic O."/>
            <person name="Mourched A.-S."/>
            <person name="Charusanti P."/>
            <person name="Shaw S."/>
            <person name="Blin K."/>
            <person name="Weber T."/>
        </authorList>
    </citation>
    <scope>NUCLEOTIDE SEQUENCE [LARGE SCALE GENOMIC DNA]</scope>
    <source>
        <strain evidence="1 2">NBC_00319</strain>
    </source>
</reference>
<dbReference type="RefSeq" id="WP_328856759.1">
    <property type="nucleotide sequence ID" value="NZ_CP108021.1"/>
</dbReference>
<organism evidence="1 2">
    <name type="scientific">Williamsia herbipolensis</name>
    <dbReference type="NCBI Taxonomy" id="1603258"/>
    <lineage>
        <taxon>Bacteria</taxon>
        <taxon>Bacillati</taxon>
        <taxon>Actinomycetota</taxon>
        <taxon>Actinomycetes</taxon>
        <taxon>Mycobacteriales</taxon>
        <taxon>Nocardiaceae</taxon>
        <taxon>Williamsia</taxon>
    </lineage>
</organism>
<dbReference type="SUPFAM" id="SSF53756">
    <property type="entry name" value="UDP-Glycosyltransferase/glycogen phosphorylase"/>
    <property type="match status" value="1"/>
</dbReference>
<evidence type="ECO:0000313" key="1">
    <source>
        <dbReference type="EMBL" id="WUM19219.1"/>
    </source>
</evidence>
<evidence type="ECO:0008006" key="3">
    <source>
        <dbReference type="Google" id="ProtNLM"/>
    </source>
</evidence>
<gene>
    <name evidence="1" type="ORF">OG579_16080</name>
</gene>
<dbReference type="EMBL" id="CP108021">
    <property type="protein sequence ID" value="WUM19219.1"/>
    <property type="molecule type" value="Genomic_DNA"/>
</dbReference>
<evidence type="ECO:0000313" key="2">
    <source>
        <dbReference type="Proteomes" id="UP001432128"/>
    </source>
</evidence>
<dbReference type="AlphaFoldDB" id="A0AAU4JZK7"/>
<sequence length="347" mass="36460">MIRAGESVTHLLVGPPEHGVVRYGTAVHAALAADDPAGHALVAVPAVDSRTVESVCTPASRGLVHLQFTDRLFGASAPEAAAAATGLVTALHDRGARVTATLHDLPQPSDGTGFTRRVECYRRVAAALDAVVVSSDHESALYTDHLGLQSPPEVIPLMVETLVVPPGAAEPSAGTVSVGVLGFLYPGKGHIETLRAMDDLDADIAFVALGAPSPGHDDLVDELEAHATAVGRPLEVTGFLDDAELYRRMATITVPVAHHRHMSASASVNTWRSLRRAPLVPRTRYTEEMATRSPGTLVVYADADLPATIAAALDDPSRTRIGDDIAVHPTPAEVAAAHSVVFERVCR</sequence>
<dbReference type="Gene3D" id="3.40.50.2000">
    <property type="entry name" value="Glycogen Phosphorylase B"/>
    <property type="match status" value="2"/>
</dbReference>
<name>A0AAU4JZK7_9NOCA</name>
<protein>
    <recommendedName>
        <fullName evidence="3">Glycosyltransferase involved in cell wall biosynthesis</fullName>
    </recommendedName>
</protein>
<proteinExistence type="predicted"/>
<keyword evidence="2" id="KW-1185">Reference proteome</keyword>